<dbReference type="NCBIfam" id="TIGR03693">
    <property type="entry name" value="ocin_ThiF_like"/>
    <property type="match status" value="1"/>
</dbReference>
<dbReference type="EMBL" id="JACXZA010000008">
    <property type="protein sequence ID" value="MBD3922246.1"/>
    <property type="molecule type" value="Genomic_DNA"/>
</dbReference>
<organism evidence="1 2">
    <name type="scientific">Paenibacillus terricola</name>
    <dbReference type="NCBI Taxonomy" id="2763503"/>
    <lineage>
        <taxon>Bacteria</taxon>
        <taxon>Bacillati</taxon>
        <taxon>Bacillota</taxon>
        <taxon>Bacilli</taxon>
        <taxon>Bacillales</taxon>
        <taxon>Paenibacillaceae</taxon>
        <taxon>Paenibacillus</taxon>
    </lineage>
</organism>
<proteinExistence type="predicted"/>
<gene>
    <name evidence="1" type="ORF">H8B09_26055</name>
</gene>
<sequence length="648" mass="72932">MDPSTRLKVRGDTFFLPSSDGSVYFRNNIGSFRMEGSSIDQWIEKLIPVFNGEHTMHDLTDGLPEQYRTYIYEIAKVLQANGYVQDVSQDRPHQLQESIVKQFDAQIEFLDSFNGSGAYRFQLYRQSSVLVVGTGTFLVSLVKSLLESGLPQFHLLSLDAETDNRIRIHELEQHYRAFDSEVTVDEISISDNAGVDWSSIVEPYTAILFVSNQDREPELRLLNEICRANNKFLLPAIIYEQTGLAVPLSYANSEDDWESAWRRVHHSAIYKDTDIHTASPIAESLLANVIVFEWLKTAAEVIKPDKNNKLFLLNLETLEGNWHSFLPHPLVHGQPFIEKIEEARLQAGTDSEKRAASELLSFFNQLTSTDTGIFHIWDEGELRQLPLSQCLVQPVDPLSVGPAILLPEIICNGYKHEEARREAGLRGIEAYVSRMASLPLNQAREESGKSDVPRFDEIASVGAGETLEEGVCRALHKYLMNARIKLYEAHTPSVTPVNLSHVEDERCRAYINAITTLQGAPTFGLGEGVLGFPTVWLQTNGRWYDAADLNITRALRSVLMMALHDVQNKAGQIADNAHHVSVRVRESAAEAIPIPACDPFEHREVVQLAMQQLNGIHKRLLVFDLTVEPFLKETLGVYGISLREEAQE</sequence>
<protein>
    <submittedName>
        <fullName evidence="1">Thiazole-containing bacteriocin maturation protein</fullName>
    </submittedName>
</protein>
<dbReference type="InterPro" id="IPR022368">
    <property type="entry name" value="Thiazole_bacteriocin_mat_put"/>
</dbReference>
<accession>A0ABR8N3Y2</accession>
<keyword evidence="2" id="KW-1185">Reference proteome</keyword>
<evidence type="ECO:0000313" key="2">
    <source>
        <dbReference type="Proteomes" id="UP000609346"/>
    </source>
</evidence>
<reference evidence="1 2" key="1">
    <citation type="submission" date="2020-09" db="EMBL/GenBank/DDBJ databases">
        <title>Paenibacillus sp. strain PR3 16S rRNA gene Genome sequencing and assembly.</title>
        <authorList>
            <person name="Kim J."/>
        </authorList>
    </citation>
    <scope>NUCLEOTIDE SEQUENCE [LARGE SCALE GENOMIC DNA]</scope>
    <source>
        <strain evidence="1 2">PR3</strain>
    </source>
</reference>
<evidence type="ECO:0000313" key="1">
    <source>
        <dbReference type="EMBL" id="MBD3922246.1"/>
    </source>
</evidence>
<comment type="caution">
    <text evidence="1">The sequence shown here is derived from an EMBL/GenBank/DDBJ whole genome shotgun (WGS) entry which is preliminary data.</text>
</comment>
<dbReference type="Gene3D" id="3.40.50.720">
    <property type="entry name" value="NAD(P)-binding Rossmann-like Domain"/>
    <property type="match status" value="1"/>
</dbReference>
<dbReference type="Proteomes" id="UP000609346">
    <property type="component" value="Unassembled WGS sequence"/>
</dbReference>
<name>A0ABR8N3Y2_9BACL</name>
<dbReference type="RefSeq" id="WP_191206548.1">
    <property type="nucleotide sequence ID" value="NZ_JACXZA010000008.1"/>
</dbReference>